<feature type="region of interest" description="Disordered" evidence="1">
    <location>
        <begin position="1"/>
        <end position="70"/>
    </location>
</feature>
<organism evidence="2 3">
    <name type="scientific">Naematelia encephala</name>
    <dbReference type="NCBI Taxonomy" id="71784"/>
    <lineage>
        <taxon>Eukaryota</taxon>
        <taxon>Fungi</taxon>
        <taxon>Dikarya</taxon>
        <taxon>Basidiomycota</taxon>
        <taxon>Agaricomycotina</taxon>
        <taxon>Tremellomycetes</taxon>
        <taxon>Tremellales</taxon>
        <taxon>Naemateliaceae</taxon>
        <taxon>Naematelia</taxon>
    </lineage>
</organism>
<feature type="region of interest" description="Disordered" evidence="1">
    <location>
        <begin position="87"/>
        <end position="111"/>
    </location>
</feature>
<keyword evidence="3" id="KW-1185">Reference proteome</keyword>
<protein>
    <submittedName>
        <fullName evidence="2">Uncharacterized protein</fullName>
    </submittedName>
</protein>
<dbReference type="AlphaFoldDB" id="A0A1Y2ARB9"/>
<dbReference type="InParanoid" id="A0A1Y2ARB9"/>
<name>A0A1Y2ARB9_9TREE</name>
<comment type="caution">
    <text evidence="2">The sequence shown here is derived from an EMBL/GenBank/DDBJ whole genome shotgun (WGS) entry which is preliminary data.</text>
</comment>
<accession>A0A1Y2ARB9</accession>
<dbReference type="EMBL" id="MCFC01000064">
    <property type="protein sequence ID" value="ORY24767.1"/>
    <property type="molecule type" value="Genomic_DNA"/>
</dbReference>
<dbReference type="GO" id="GO:0005829">
    <property type="term" value="C:cytosol"/>
    <property type="evidence" value="ECO:0007669"/>
    <property type="project" value="TreeGrafter"/>
</dbReference>
<reference evidence="2 3" key="1">
    <citation type="submission" date="2016-07" db="EMBL/GenBank/DDBJ databases">
        <title>Pervasive Adenine N6-methylation of Active Genes in Fungi.</title>
        <authorList>
            <consortium name="DOE Joint Genome Institute"/>
            <person name="Mondo S.J."/>
            <person name="Dannebaum R.O."/>
            <person name="Kuo R.C."/>
            <person name="Labutti K."/>
            <person name="Haridas S."/>
            <person name="Kuo A."/>
            <person name="Salamov A."/>
            <person name="Ahrendt S.R."/>
            <person name="Lipzen A."/>
            <person name="Sullivan W."/>
            <person name="Andreopoulos W.B."/>
            <person name="Clum A."/>
            <person name="Lindquist E."/>
            <person name="Daum C."/>
            <person name="Ramamoorthy G.K."/>
            <person name="Gryganskyi A."/>
            <person name="Culley D."/>
            <person name="Magnuson J.K."/>
            <person name="James T.Y."/>
            <person name="O'Malley M.A."/>
            <person name="Stajich J.E."/>
            <person name="Spatafora J.W."/>
            <person name="Visel A."/>
            <person name="Grigoriev I.V."/>
        </authorList>
    </citation>
    <scope>NUCLEOTIDE SEQUENCE [LARGE SCALE GENOMIC DNA]</scope>
    <source>
        <strain evidence="2 3">68-887.2</strain>
    </source>
</reference>
<evidence type="ECO:0000256" key="1">
    <source>
        <dbReference type="SAM" id="MobiDB-lite"/>
    </source>
</evidence>
<dbReference type="Proteomes" id="UP000193986">
    <property type="component" value="Unassembled WGS sequence"/>
</dbReference>
<proteinExistence type="predicted"/>
<dbReference type="InterPro" id="IPR051640">
    <property type="entry name" value="GRB10-interact_GYF"/>
</dbReference>
<feature type="compositionally biased region" description="Polar residues" evidence="1">
    <location>
        <begin position="1"/>
        <end position="11"/>
    </location>
</feature>
<feature type="compositionally biased region" description="Polar residues" evidence="1">
    <location>
        <begin position="56"/>
        <end position="67"/>
    </location>
</feature>
<dbReference type="PANTHER" id="PTHR14445">
    <property type="entry name" value="GRB10 INTERACTING GYF PROTEIN"/>
    <property type="match status" value="1"/>
</dbReference>
<evidence type="ECO:0000313" key="3">
    <source>
        <dbReference type="Proteomes" id="UP000193986"/>
    </source>
</evidence>
<dbReference type="PANTHER" id="PTHR14445:SF36">
    <property type="entry name" value="FI03272P-RELATED"/>
    <property type="match status" value="1"/>
</dbReference>
<dbReference type="STRING" id="71784.A0A1Y2ARB9"/>
<evidence type="ECO:0000313" key="2">
    <source>
        <dbReference type="EMBL" id="ORY24767.1"/>
    </source>
</evidence>
<dbReference type="OrthoDB" id="6415790at2759"/>
<gene>
    <name evidence="2" type="ORF">BCR39DRAFT_472033</name>
</gene>
<sequence>MTWGLPSQGSKTAAPAPAPSSPAAPAWGSGDAGPKRTLKQIQEEEEKRKVKLAAQQRASQSTPQPGSVASAAVAAKRVYADLAANATSAQPAAGWTTIGSSGKPSGTLPAKPTVSVASVVKPAASVIASPSVTQPAAATKNSKSNGSDDFSAPSIEFLRWVKTALTGLNAPIDEFVQMLLSFPIDPPASQRPEILEIISDSVYASSSTLDGRRFAQEFYTKRKTDALRPKDATAAAKKVGSLAEVVKAVPKKAEDAGFKIVKAKGKKKN</sequence>